<feature type="chain" id="PRO_5005568351" evidence="1">
    <location>
        <begin position="25"/>
        <end position="117"/>
    </location>
</feature>
<name>A0A0L6VGV8_9BASI</name>
<evidence type="ECO:0000256" key="1">
    <source>
        <dbReference type="SAM" id="SignalP"/>
    </source>
</evidence>
<comment type="caution">
    <text evidence="2">The sequence shown here is derived from an EMBL/GenBank/DDBJ whole genome shotgun (WGS) entry which is preliminary data.</text>
</comment>
<feature type="signal peptide" evidence="1">
    <location>
        <begin position="1"/>
        <end position="24"/>
    </location>
</feature>
<organism evidence="2 3">
    <name type="scientific">Puccinia sorghi</name>
    <dbReference type="NCBI Taxonomy" id="27349"/>
    <lineage>
        <taxon>Eukaryota</taxon>
        <taxon>Fungi</taxon>
        <taxon>Dikarya</taxon>
        <taxon>Basidiomycota</taxon>
        <taxon>Pucciniomycotina</taxon>
        <taxon>Pucciniomycetes</taxon>
        <taxon>Pucciniales</taxon>
        <taxon>Pucciniaceae</taxon>
        <taxon>Puccinia</taxon>
    </lineage>
</organism>
<evidence type="ECO:0000313" key="3">
    <source>
        <dbReference type="Proteomes" id="UP000037035"/>
    </source>
</evidence>
<protein>
    <submittedName>
        <fullName evidence="2">Uncharacterized protein</fullName>
    </submittedName>
</protein>
<proteinExistence type="predicted"/>
<accession>A0A0L6VGV8</accession>
<dbReference type="EMBL" id="LAVV01006434">
    <property type="protein sequence ID" value="KNZ59964.1"/>
    <property type="molecule type" value="Genomic_DNA"/>
</dbReference>
<keyword evidence="3" id="KW-1185">Reference proteome</keyword>
<sequence length="117" mass="12814">MARIPSSGVMLCALLTWMLSQAMGIEGHVHVNCPKCGESEMRTEPFQVYCGAQLTCQCGFPTGSQCHAYRAGVYQTCETPGCGWRNNHYDELCQDEDHGLEPCKTAHNPDSPHPSAP</sequence>
<dbReference type="VEuPathDB" id="FungiDB:VP01_1637g6"/>
<dbReference type="Proteomes" id="UP000037035">
    <property type="component" value="Unassembled WGS sequence"/>
</dbReference>
<keyword evidence="1" id="KW-0732">Signal</keyword>
<dbReference type="AlphaFoldDB" id="A0A0L6VGV8"/>
<reference evidence="2 3" key="1">
    <citation type="submission" date="2015-08" db="EMBL/GenBank/DDBJ databases">
        <title>Next Generation Sequencing and Analysis of the Genome of Puccinia sorghi L Schw, the Causal Agent of Maize Common Rust.</title>
        <authorList>
            <person name="Rochi L."/>
            <person name="Burguener G."/>
            <person name="Darino M."/>
            <person name="Turjanski A."/>
            <person name="Kreff E."/>
            <person name="Dieguez M.J."/>
            <person name="Sacco F."/>
        </authorList>
    </citation>
    <scope>NUCLEOTIDE SEQUENCE [LARGE SCALE GENOMIC DNA]</scope>
    <source>
        <strain evidence="2 3">RO10H11247</strain>
    </source>
</reference>
<gene>
    <name evidence="2" type="ORF">VP01_1637g6</name>
</gene>
<evidence type="ECO:0000313" key="2">
    <source>
        <dbReference type="EMBL" id="KNZ59964.1"/>
    </source>
</evidence>